<dbReference type="GO" id="GO:0006935">
    <property type="term" value="P:chemotaxis"/>
    <property type="evidence" value="ECO:0007669"/>
    <property type="project" value="UniProtKB-KW"/>
</dbReference>
<dbReference type="PANTHER" id="PTHR35091:SF2">
    <property type="entry name" value="FLAGELLAR PROTEIN FLIL"/>
    <property type="match status" value="1"/>
</dbReference>
<dbReference type="RefSeq" id="WP_239673876.1">
    <property type="nucleotide sequence ID" value="NZ_CP049742.1"/>
</dbReference>
<dbReference type="GO" id="GO:0005886">
    <property type="term" value="C:plasma membrane"/>
    <property type="evidence" value="ECO:0007669"/>
    <property type="project" value="UniProtKB-SubCell"/>
</dbReference>
<comment type="function">
    <text evidence="1 10">Controls the rotational direction of flagella during chemotaxis.</text>
</comment>
<reference evidence="11 12" key="1">
    <citation type="submission" date="2019-07" db="EMBL/GenBank/DDBJ databases">
        <title>Genome sequence of 2 isolates from Red Sea Mangroves.</title>
        <authorList>
            <person name="Sefrji F."/>
            <person name="Michoud G."/>
            <person name="Merlino G."/>
            <person name="Daffonchio D."/>
        </authorList>
    </citation>
    <scope>NUCLEOTIDE SEQUENCE [LARGE SCALE GENOMIC DNA]</scope>
    <source>
        <strain evidence="11 12">R1DC41</strain>
    </source>
</reference>
<keyword evidence="11" id="KW-0282">Flagellum</keyword>
<dbReference type="KEGG" id="mcui:G8O30_04920"/>
<dbReference type="Proteomes" id="UP000593626">
    <property type="component" value="Chromosome"/>
</dbReference>
<dbReference type="InterPro" id="IPR005503">
    <property type="entry name" value="FliL"/>
</dbReference>
<evidence type="ECO:0000256" key="2">
    <source>
        <dbReference type="ARBA" id="ARBA00004162"/>
    </source>
</evidence>
<gene>
    <name evidence="11" type="primary">fliL</name>
    <name evidence="11" type="ORF">G8O30_04920</name>
</gene>
<organism evidence="11 12">
    <name type="scientific">Mangrovibacillus cuniculi</name>
    <dbReference type="NCBI Taxonomy" id="2593652"/>
    <lineage>
        <taxon>Bacteria</taxon>
        <taxon>Bacillati</taxon>
        <taxon>Bacillota</taxon>
        <taxon>Bacilli</taxon>
        <taxon>Bacillales</taxon>
        <taxon>Bacillaceae</taxon>
        <taxon>Mangrovibacillus</taxon>
    </lineage>
</organism>
<protein>
    <recommendedName>
        <fullName evidence="10">Flagellar protein FliL</fullName>
    </recommendedName>
</protein>
<feature type="transmembrane region" description="Helical" evidence="10">
    <location>
        <begin position="6"/>
        <end position="29"/>
    </location>
</feature>
<keyword evidence="4 10" id="KW-1003">Cell membrane</keyword>
<evidence type="ECO:0000313" key="12">
    <source>
        <dbReference type="Proteomes" id="UP000593626"/>
    </source>
</evidence>
<comment type="subcellular location">
    <subcellularLocation>
        <location evidence="2">Cell membrane</location>
        <topology evidence="2">Single-pass membrane protein</topology>
    </subcellularLocation>
</comment>
<comment type="similarity">
    <text evidence="3 10">Belongs to the FliL family.</text>
</comment>
<keyword evidence="11" id="KW-0969">Cilium</keyword>
<evidence type="ECO:0000256" key="6">
    <source>
        <dbReference type="ARBA" id="ARBA00022692"/>
    </source>
</evidence>
<dbReference type="GO" id="GO:0071978">
    <property type="term" value="P:bacterial-type flagellum-dependent swarming motility"/>
    <property type="evidence" value="ECO:0007669"/>
    <property type="project" value="TreeGrafter"/>
</dbReference>
<evidence type="ECO:0000256" key="7">
    <source>
        <dbReference type="ARBA" id="ARBA00022779"/>
    </source>
</evidence>
<evidence type="ECO:0000256" key="3">
    <source>
        <dbReference type="ARBA" id="ARBA00008281"/>
    </source>
</evidence>
<evidence type="ECO:0000256" key="1">
    <source>
        <dbReference type="ARBA" id="ARBA00002254"/>
    </source>
</evidence>
<evidence type="ECO:0000313" key="11">
    <source>
        <dbReference type="EMBL" id="QPC46352.1"/>
    </source>
</evidence>
<keyword evidence="11" id="KW-0966">Cell projection</keyword>
<dbReference type="Pfam" id="PF03748">
    <property type="entry name" value="FliL"/>
    <property type="match status" value="1"/>
</dbReference>
<keyword evidence="12" id="KW-1185">Reference proteome</keyword>
<keyword evidence="6 10" id="KW-0812">Transmembrane</keyword>
<evidence type="ECO:0000256" key="10">
    <source>
        <dbReference type="RuleBase" id="RU364125"/>
    </source>
</evidence>
<sequence>MKNNKLMIIMLGMVGSILIVGTIFLVLILNSQKASGDEPKEPTIDEILEASVDVPEMTTNLQGNDFIRIAFKIQSDSKKAKEELEKRSFQVQNIIIEELSSKTAEDLSSAEGKQQLEDVIQTRTSELMQEGSVVRVYITSAVIQ</sequence>
<proteinExistence type="inferred from homology"/>
<keyword evidence="9 10" id="KW-0472">Membrane</keyword>
<evidence type="ECO:0000256" key="5">
    <source>
        <dbReference type="ARBA" id="ARBA00022500"/>
    </source>
</evidence>
<keyword evidence="8 10" id="KW-1133">Transmembrane helix</keyword>
<name>A0A7S8CAD9_9BACI</name>
<evidence type="ECO:0000256" key="8">
    <source>
        <dbReference type="ARBA" id="ARBA00022989"/>
    </source>
</evidence>
<dbReference type="PANTHER" id="PTHR35091">
    <property type="entry name" value="FLAGELLAR PROTEIN FLIL"/>
    <property type="match status" value="1"/>
</dbReference>
<evidence type="ECO:0000256" key="9">
    <source>
        <dbReference type="ARBA" id="ARBA00023136"/>
    </source>
</evidence>
<dbReference type="AlphaFoldDB" id="A0A7S8CAD9"/>
<dbReference type="EMBL" id="CP049742">
    <property type="protein sequence ID" value="QPC46352.1"/>
    <property type="molecule type" value="Genomic_DNA"/>
</dbReference>
<keyword evidence="7 10" id="KW-0283">Flagellar rotation</keyword>
<keyword evidence="5 10" id="KW-0145">Chemotaxis</keyword>
<accession>A0A7S8CAD9</accession>
<dbReference type="GO" id="GO:0009425">
    <property type="term" value="C:bacterial-type flagellum basal body"/>
    <property type="evidence" value="ECO:0007669"/>
    <property type="project" value="InterPro"/>
</dbReference>
<dbReference type="NCBIfam" id="NF005826">
    <property type="entry name" value="PRK07718.1"/>
    <property type="match status" value="1"/>
</dbReference>
<evidence type="ECO:0000256" key="4">
    <source>
        <dbReference type="ARBA" id="ARBA00022475"/>
    </source>
</evidence>